<evidence type="ECO:0000256" key="2">
    <source>
        <dbReference type="ARBA" id="ARBA00022574"/>
    </source>
</evidence>
<reference evidence="5 6" key="1">
    <citation type="submission" date="2015-07" db="EMBL/GenBank/DDBJ databases">
        <authorList>
            <person name="Noorani M."/>
        </authorList>
    </citation>
    <scope>NUCLEOTIDE SEQUENCE [LARGE SCALE GENOMIC DNA]</scope>
    <source>
        <strain evidence="5">BBA 69670</strain>
    </source>
</reference>
<gene>
    <name evidence="5" type="ORF">RSOLAG22IIIB_11131</name>
</gene>
<dbReference type="GO" id="GO:0090110">
    <property type="term" value="P:COPII-coated vesicle cargo loading"/>
    <property type="evidence" value="ECO:0007669"/>
    <property type="project" value="TreeGrafter"/>
</dbReference>
<dbReference type="GO" id="GO:0005198">
    <property type="term" value="F:structural molecule activity"/>
    <property type="evidence" value="ECO:0007669"/>
    <property type="project" value="TreeGrafter"/>
</dbReference>
<evidence type="ECO:0000313" key="6">
    <source>
        <dbReference type="Proteomes" id="UP000044841"/>
    </source>
</evidence>
<dbReference type="PANTHER" id="PTHR13923:SF11">
    <property type="entry name" value="SECRETORY 31, ISOFORM D"/>
    <property type="match status" value="1"/>
</dbReference>
<dbReference type="EMBL" id="CYGV01001431">
    <property type="protein sequence ID" value="CUA74308.1"/>
    <property type="molecule type" value="Genomic_DNA"/>
</dbReference>
<organism evidence="5 6">
    <name type="scientific">Rhizoctonia solani</name>
    <dbReference type="NCBI Taxonomy" id="456999"/>
    <lineage>
        <taxon>Eukaryota</taxon>
        <taxon>Fungi</taxon>
        <taxon>Dikarya</taxon>
        <taxon>Basidiomycota</taxon>
        <taxon>Agaricomycotina</taxon>
        <taxon>Agaricomycetes</taxon>
        <taxon>Cantharellales</taxon>
        <taxon>Ceratobasidiaceae</taxon>
        <taxon>Rhizoctonia</taxon>
    </lineage>
</organism>
<sequence length="320" mass="34569">MFPISIPPMLEIWGQFGGVLVEVTNTGEEDKKRGQVHIKQVVDESEVVERTKELIKAEESDGGTKAFIEARAGKDKELKASKDTYSILLALFDSDPKLDLIKLVGCDAFPAALGEAFATVRAKTYEPVVLFAAEATYVPHSPVREEPEGVQDKEGSKGTRTDVPGAASGEVSAFSSDAKQVDAASTATERSLFGDEPPATPLPLPLPPKSFCMHPKKEGSTSSPFTRTLITSKLDTAVEPCIQARRCTDALLLAQGEGVRAAEMPKEEKRDATRDEEPKEEEGQEGSYGVRVWAVQPLIEKAAAFSSPVGFVDLNFQSNN</sequence>
<dbReference type="AlphaFoldDB" id="A0A0K6G6Q2"/>
<keyword evidence="3" id="KW-0677">Repeat</keyword>
<keyword evidence="2" id="KW-0853">WD repeat</keyword>
<accession>A0A0K6G6Q2</accession>
<feature type="compositionally biased region" description="Basic and acidic residues" evidence="4">
    <location>
        <begin position="263"/>
        <end position="277"/>
    </location>
</feature>
<dbReference type="Gene3D" id="1.25.40.1030">
    <property type="match status" value="1"/>
</dbReference>
<protein>
    <submittedName>
        <fullName evidence="5">Uncharacterized protein</fullName>
    </submittedName>
</protein>
<feature type="region of interest" description="Disordered" evidence="4">
    <location>
        <begin position="142"/>
        <end position="180"/>
    </location>
</feature>
<dbReference type="GO" id="GO:0007029">
    <property type="term" value="P:endoplasmic reticulum organization"/>
    <property type="evidence" value="ECO:0007669"/>
    <property type="project" value="TreeGrafter"/>
</dbReference>
<evidence type="ECO:0000313" key="5">
    <source>
        <dbReference type="EMBL" id="CUA74308.1"/>
    </source>
</evidence>
<dbReference type="Proteomes" id="UP000044841">
    <property type="component" value="Unassembled WGS sequence"/>
</dbReference>
<keyword evidence="1" id="KW-0813">Transport</keyword>
<name>A0A0K6G6Q2_9AGAM</name>
<feature type="compositionally biased region" description="Basic and acidic residues" evidence="4">
    <location>
        <begin position="142"/>
        <end position="160"/>
    </location>
</feature>
<keyword evidence="6" id="KW-1185">Reference proteome</keyword>
<proteinExistence type="predicted"/>
<evidence type="ECO:0000256" key="4">
    <source>
        <dbReference type="SAM" id="MobiDB-lite"/>
    </source>
</evidence>
<dbReference type="PANTHER" id="PTHR13923">
    <property type="entry name" value="SEC31-RELATED PROTEIN"/>
    <property type="match status" value="1"/>
</dbReference>
<dbReference type="InterPro" id="IPR040251">
    <property type="entry name" value="SEC31-like"/>
</dbReference>
<dbReference type="GO" id="GO:0070971">
    <property type="term" value="C:endoplasmic reticulum exit site"/>
    <property type="evidence" value="ECO:0007669"/>
    <property type="project" value="TreeGrafter"/>
</dbReference>
<feature type="region of interest" description="Disordered" evidence="4">
    <location>
        <begin position="260"/>
        <end position="288"/>
    </location>
</feature>
<evidence type="ECO:0000256" key="3">
    <source>
        <dbReference type="ARBA" id="ARBA00022737"/>
    </source>
</evidence>
<dbReference type="GO" id="GO:0030127">
    <property type="term" value="C:COPII vesicle coat"/>
    <property type="evidence" value="ECO:0007669"/>
    <property type="project" value="TreeGrafter"/>
</dbReference>
<evidence type="ECO:0000256" key="1">
    <source>
        <dbReference type="ARBA" id="ARBA00022448"/>
    </source>
</evidence>